<dbReference type="GeneTree" id="ENSGT00940000161627"/>
<organism evidence="2 3">
    <name type="scientific">Papio anubis</name>
    <name type="common">Olive baboon</name>
    <dbReference type="NCBI Taxonomy" id="9555"/>
    <lineage>
        <taxon>Eukaryota</taxon>
        <taxon>Metazoa</taxon>
        <taxon>Chordata</taxon>
        <taxon>Craniata</taxon>
        <taxon>Vertebrata</taxon>
        <taxon>Euteleostomi</taxon>
        <taxon>Mammalia</taxon>
        <taxon>Eutheria</taxon>
        <taxon>Euarchontoglires</taxon>
        <taxon>Primates</taxon>
        <taxon>Haplorrhini</taxon>
        <taxon>Catarrhini</taxon>
        <taxon>Cercopithecidae</taxon>
        <taxon>Cercopithecinae</taxon>
        <taxon>Papio</taxon>
    </lineage>
</organism>
<keyword evidence="1" id="KW-1133">Transmembrane helix</keyword>
<dbReference type="Ensembl" id="ENSPANT00000072766.1">
    <property type="protein sequence ID" value="ENSPANP00000059228.1"/>
    <property type="gene ID" value="ENSPANG00000042478.1"/>
</dbReference>
<dbReference type="PANTHER" id="PTHR46254">
    <property type="entry name" value="PROTEIN GVQW1-RELATED"/>
    <property type="match status" value="1"/>
</dbReference>
<dbReference type="Proteomes" id="UP000028761">
    <property type="component" value="Chromosome 9"/>
</dbReference>
<name>A0A8I5NBN7_PAPAN</name>
<proteinExistence type="predicted"/>
<evidence type="ECO:0000313" key="2">
    <source>
        <dbReference type="Ensembl" id="ENSPANP00000059228.1"/>
    </source>
</evidence>
<dbReference type="AlphaFoldDB" id="A0A8I5NBN7"/>
<keyword evidence="1" id="KW-0472">Membrane</keyword>
<reference evidence="2 3" key="1">
    <citation type="submission" date="2012-03" db="EMBL/GenBank/DDBJ databases">
        <title>Whole Genome Assembly of Papio anubis.</title>
        <authorList>
            <person name="Liu Y.L."/>
            <person name="Abraham K.A."/>
            <person name="Akbar H.A."/>
            <person name="Ali S.A."/>
            <person name="Anosike U.A."/>
            <person name="Aqrawi P.A."/>
            <person name="Arias F.A."/>
            <person name="Attaway T.A."/>
            <person name="Awwad R.A."/>
            <person name="Babu C.B."/>
            <person name="Bandaranaike D.B."/>
            <person name="Battles P.B."/>
            <person name="Bell A.B."/>
            <person name="Beltran B.B."/>
            <person name="Berhane-Mersha D.B."/>
            <person name="Bess C.B."/>
            <person name="Bickham C.B."/>
            <person name="Bolden T.B."/>
            <person name="Carter K.C."/>
            <person name="Chau D.C."/>
            <person name="Chavez A.C."/>
            <person name="Clerc-Blankenburg K.C."/>
            <person name="Coyle M.C."/>
            <person name="Dao M.D."/>
            <person name="Davila M.L.D."/>
            <person name="Davy-Carroll L.D."/>
            <person name="Denson S.D."/>
            <person name="Dinh H.D."/>
            <person name="Fernandez S.F."/>
            <person name="Fernando P.F."/>
            <person name="Forbes L.F."/>
            <person name="Francis C.F."/>
            <person name="Francisco L.F."/>
            <person name="Fu Q.F."/>
            <person name="Garcia-Iii R.G."/>
            <person name="Garrett T.G."/>
            <person name="Gross S.G."/>
            <person name="Gubbala S.G."/>
            <person name="Hirani K.H."/>
            <person name="Hogues M.H."/>
            <person name="Hollins B.H."/>
            <person name="Jackson L.J."/>
            <person name="Javaid M.J."/>
            <person name="Jhangiani S.J."/>
            <person name="Johnson A.J."/>
            <person name="Johnson B.J."/>
            <person name="Jones J.J."/>
            <person name="Joshi V.J."/>
            <person name="Kalu J.K."/>
            <person name="Khan N.K."/>
            <person name="Korchina V.K."/>
            <person name="Kovar C.K."/>
            <person name="Lago L.L."/>
            <person name="Lara F.L."/>
            <person name="Le T.-K.L."/>
            <person name="Lee S.L."/>
            <person name="Legall-Iii F.L."/>
            <person name="Lemon S.L."/>
            <person name="Liu J.L."/>
            <person name="Liu Y.-S.L."/>
            <person name="Liyanage D.L."/>
            <person name="Lopez J.L."/>
            <person name="Lorensuhewa L.L."/>
            <person name="Mata R.M."/>
            <person name="Mathew T.M."/>
            <person name="Mercado C.M."/>
            <person name="Mercado I.M."/>
            <person name="Morales K.M."/>
            <person name="Morgan M.M."/>
            <person name="Munidasa M.M."/>
            <person name="Ngo D.N."/>
            <person name="Nguyen L.N."/>
            <person name="Nguyen T.N."/>
            <person name="Nguyen N.N."/>
            <person name="Obregon M.O."/>
            <person name="Okwuonu G.O."/>
            <person name="Ongeri F.O."/>
            <person name="Onwere C.O."/>
            <person name="Osifeso I.O."/>
            <person name="Parra A.P."/>
            <person name="Patil S.P."/>
            <person name="Perez A.P."/>
            <person name="Perez Y.P."/>
            <person name="Pham C.P."/>
            <person name="Pu L.-L.P."/>
            <person name="Puazo M.P."/>
            <person name="Quiroz J.Q."/>
            <person name="Rouhana J.R."/>
            <person name="Ruiz M.R."/>
            <person name="Ruiz S.-J.R."/>
            <person name="Saada N.S."/>
            <person name="Santibanez J.S."/>
            <person name="Scheel M.S."/>
            <person name="Schneider B.S."/>
            <person name="Simmons D.S."/>
            <person name="Sisson I.S."/>
            <person name="Tang L.-Y.T."/>
            <person name="Thornton R.T."/>
            <person name="Tisius J.T."/>
            <person name="Toledanes G.T."/>
            <person name="Trejos Z.T."/>
            <person name="Usmani K.U."/>
            <person name="Varghese R.V."/>
            <person name="Vattathil S.V."/>
            <person name="Vee V.V."/>
            <person name="Walker D.W."/>
            <person name="Weissenberger G.W."/>
            <person name="White C.W."/>
            <person name="Williams A.W."/>
            <person name="Woodworth J.W."/>
            <person name="Wright R.W."/>
            <person name="Zhu Y.Z."/>
            <person name="Han Y.H."/>
            <person name="Newsham I.N."/>
            <person name="Nazareth L.N."/>
            <person name="Worley K.W."/>
            <person name="Muzny D.M."/>
            <person name="Rogers J.R."/>
            <person name="Gibbs R.G."/>
        </authorList>
    </citation>
    <scope>NUCLEOTIDE SEQUENCE [LARGE SCALE GENOMIC DNA]</scope>
</reference>
<evidence type="ECO:0000313" key="3">
    <source>
        <dbReference type="Proteomes" id="UP000028761"/>
    </source>
</evidence>
<keyword evidence="1" id="KW-0812">Transmembrane</keyword>
<feature type="transmembrane region" description="Helical" evidence="1">
    <location>
        <begin position="33"/>
        <end position="51"/>
    </location>
</feature>
<sequence>MSLDKCNQLSTRKILNLPIACFQLFHLAEPNQCFLLLFFVFVFLFVLFFETQSPSVTQARVQWHYLAHCKLYLLCFSCLSLPSSGDYRRVPPHLTNVLAFLVEMGFCHVSQAGLKLLASSDPPTLASQSAGITGMSPCTRLRHLTVTLSEMVSYCGVLNRVVTRADLYFNRFTLVTVWRVDHRAKGRGQDPIGGYSTYPGQG</sequence>
<reference evidence="2" key="3">
    <citation type="submission" date="2025-09" db="UniProtKB">
        <authorList>
            <consortium name="Ensembl"/>
        </authorList>
    </citation>
    <scope>IDENTIFICATION</scope>
</reference>
<dbReference type="PRINTS" id="PR02045">
    <property type="entry name" value="F138DOMAIN"/>
</dbReference>
<evidence type="ECO:0000256" key="1">
    <source>
        <dbReference type="SAM" id="Phobius"/>
    </source>
</evidence>
<reference evidence="2" key="2">
    <citation type="submission" date="2025-08" db="UniProtKB">
        <authorList>
            <consortium name="Ensembl"/>
        </authorList>
    </citation>
    <scope>IDENTIFICATION</scope>
</reference>
<accession>A0A8I5NBN7</accession>
<protein>
    <submittedName>
        <fullName evidence="2">Uncharacterized protein</fullName>
    </submittedName>
</protein>
<keyword evidence="3" id="KW-1185">Reference proteome</keyword>